<keyword evidence="1" id="KW-0812">Transmembrane</keyword>
<dbReference type="Pfam" id="PF14402">
    <property type="entry name" value="7TM_transglut"/>
    <property type="match status" value="1"/>
</dbReference>
<dbReference type="InterPro" id="IPR025840">
    <property type="entry name" value="7TM_transglut"/>
</dbReference>
<reference evidence="4 5" key="1">
    <citation type="submission" date="2020-05" db="EMBL/GenBank/DDBJ databases">
        <title>Parvularcula mediterraneae sp. nov., isolated from polypropylene straw from shallow seawater of the seashore of Laganas in Zakynthos island, Greece.</title>
        <authorList>
            <person name="Szabo I."/>
            <person name="Al-Omari J."/>
            <person name="Rado J."/>
            <person name="Szerdahelyi G.S."/>
        </authorList>
    </citation>
    <scope>NUCLEOTIDE SEQUENCE [LARGE SCALE GENOMIC DNA]</scope>
    <source>
        <strain evidence="4 5">ZS-1/3</strain>
    </source>
</reference>
<dbReference type="Pfam" id="PF14400">
    <property type="entry name" value="Transglut_i_TM"/>
    <property type="match status" value="1"/>
</dbReference>
<feature type="transmembrane region" description="Helical" evidence="1">
    <location>
        <begin position="316"/>
        <end position="333"/>
    </location>
</feature>
<dbReference type="AlphaFoldDB" id="A0A7Y3RLW7"/>
<feature type="transmembrane region" description="Helical" evidence="1">
    <location>
        <begin position="388"/>
        <end position="409"/>
    </location>
</feature>
<accession>A0A7Y3RLW7</accession>
<keyword evidence="5" id="KW-1185">Reference proteome</keyword>
<evidence type="ECO:0000313" key="5">
    <source>
        <dbReference type="Proteomes" id="UP000536835"/>
    </source>
</evidence>
<name>A0A7Y3RLW7_9PROT</name>
<feature type="domain" description="7 transmembrane helices usually fused to an inactive transglutaminase" evidence="3">
    <location>
        <begin position="264"/>
        <end position="509"/>
    </location>
</feature>
<dbReference type="Proteomes" id="UP000536835">
    <property type="component" value="Unassembled WGS sequence"/>
</dbReference>
<protein>
    <submittedName>
        <fullName evidence="4">UUP1 family membrane protein</fullName>
    </submittedName>
</protein>
<comment type="caution">
    <text evidence="4">The sequence shown here is derived from an EMBL/GenBank/DDBJ whole genome shotgun (WGS) entry which is preliminary data.</text>
</comment>
<feature type="transmembrane region" description="Helical" evidence="1">
    <location>
        <begin position="361"/>
        <end position="381"/>
    </location>
</feature>
<dbReference type="EMBL" id="JABFCX010000002">
    <property type="protein sequence ID" value="NNU15732.1"/>
    <property type="molecule type" value="Genomic_DNA"/>
</dbReference>
<keyword evidence="1" id="KW-0472">Membrane</keyword>
<gene>
    <name evidence="4" type="ORF">HK107_05290</name>
</gene>
<evidence type="ECO:0000259" key="2">
    <source>
        <dbReference type="Pfam" id="PF14400"/>
    </source>
</evidence>
<sequence>MSWHLKLLIGLLVAIGLGIFLVRWLGLGFPILPDRDTQLWQIEINAEAEGAGDPARIQLFVPPADGRFAPVEEQFAGSGLRMALQDSESGNRAAIWSTSEAPDRIGLRYRGLYILRLDVIASEAALAPPDMLSEPIDPPADQDRILAARGLLRDIVPSAAGPATMSRLLLERLGDDRSDRSPYGLLRAESSDADVIETAAFVLSLDGVDARAVRGFLLAENNRSAVAISWLEVWDGDVWLSFDPQGDMIDPRDRLVWYRGAESPLRVLGAEESALSVTLIAQQISGTQALQARSGVQREGFLSAFSLLRLPVETQAIVRLLLIIPIGGLLLVVLRQVVGLSTIGTFMPVLIALAFEMTGAVYGVLFFSMLIGFGLLVRFYLAQFHLLFVPRLAAMLIVVIFLMIGVLLFADRIGIGLGAAVSLFPIVVLTMTIERVAVVWEQMGARDALLQAGGSLLVAVIIHLMLEWGTLTHLVFTFPELMLVIAAGVLALGRYSGYRLTELWRFRDLIAKERKAQS</sequence>
<feature type="domain" description="Inactive transglutaminase fused to 7 transmembrane helices" evidence="2">
    <location>
        <begin position="25"/>
        <end position="180"/>
    </location>
</feature>
<proteinExistence type="predicted"/>
<feature type="transmembrane region" description="Helical" evidence="1">
    <location>
        <begin position="472"/>
        <end position="493"/>
    </location>
</feature>
<evidence type="ECO:0000259" key="3">
    <source>
        <dbReference type="Pfam" id="PF14402"/>
    </source>
</evidence>
<evidence type="ECO:0000313" key="4">
    <source>
        <dbReference type="EMBL" id="NNU15732.1"/>
    </source>
</evidence>
<organism evidence="4 5">
    <name type="scientific">Parvularcula mediterranea</name>
    <dbReference type="NCBI Taxonomy" id="2732508"/>
    <lineage>
        <taxon>Bacteria</taxon>
        <taxon>Pseudomonadati</taxon>
        <taxon>Pseudomonadota</taxon>
        <taxon>Alphaproteobacteria</taxon>
        <taxon>Parvularculales</taxon>
        <taxon>Parvularculaceae</taxon>
        <taxon>Parvularcula</taxon>
    </lineage>
</organism>
<feature type="transmembrane region" description="Helical" evidence="1">
    <location>
        <begin position="415"/>
        <end position="436"/>
    </location>
</feature>
<keyword evidence="1" id="KW-1133">Transmembrane helix</keyword>
<dbReference type="InterPro" id="IPR025838">
    <property type="entry name" value="Transglut_i_TM"/>
</dbReference>
<evidence type="ECO:0000256" key="1">
    <source>
        <dbReference type="SAM" id="Phobius"/>
    </source>
</evidence>
<feature type="transmembrane region" description="Helical" evidence="1">
    <location>
        <begin position="338"/>
        <end position="355"/>
    </location>
</feature>
<dbReference type="RefSeq" id="WP_173197388.1">
    <property type="nucleotide sequence ID" value="NZ_JABFCX010000002.1"/>
</dbReference>
<feature type="transmembrane region" description="Helical" evidence="1">
    <location>
        <begin position="448"/>
        <end position="466"/>
    </location>
</feature>